<dbReference type="AlphaFoldDB" id="A0A1I7X5E6"/>
<dbReference type="WBParaSite" id="Hba_12825">
    <property type="protein sequence ID" value="Hba_12825"/>
    <property type="gene ID" value="Hba_12825"/>
</dbReference>
<organism evidence="3 4">
    <name type="scientific">Heterorhabditis bacteriophora</name>
    <name type="common">Entomopathogenic nematode worm</name>
    <dbReference type="NCBI Taxonomy" id="37862"/>
    <lineage>
        <taxon>Eukaryota</taxon>
        <taxon>Metazoa</taxon>
        <taxon>Ecdysozoa</taxon>
        <taxon>Nematoda</taxon>
        <taxon>Chromadorea</taxon>
        <taxon>Rhabditida</taxon>
        <taxon>Rhabditina</taxon>
        <taxon>Rhabditomorpha</taxon>
        <taxon>Strongyloidea</taxon>
        <taxon>Heterorhabditidae</taxon>
        <taxon>Heterorhabditis</taxon>
    </lineage>
</organism>
<dbReference type="Gene3D" id="3.40.50.1820">
    <property type="entry name" value="alpha/beta hydrolase"/>
    <property type="match status" value="2"/>
</dbReference>
<evidence type="ECO:0000259" key="2">
    <source>
        <dbReference type="Pfam" id="PF00135"/>
    </source>
</evidence>
<feature type="domain" description="Carboxylesterase type B" evidence="2">
    <location>
        <begin position="62"/>
        <end position="386"/>
    </location>
</feature>
<evidence type="ECO:0000256" key="1">
    <source>
        <dbReference type="ARBA" id="ARBA00005964"/>
    </source>
</evidence>
<dbReference type="SUPFAM" id="SSF53474">
    <property type="entry name" value="alpha/beta-Hydrolases"/>
    <property type="match status" value="1"/>
</dbReference>
<protein>
    <submittedName>
        <fullName evidence="4">COesterase domain-containing protein</fullName>
    </submittedName>
</protein>
<evidence type="ECO:0000313" key="3">
    <source>
        <dbReference type="Proteomes" id="UP000095283"/>
    </source>
</evidence>
<dbReference type="InterPro" id="IPR002018">
    <property type="entry name" value="CarbesteraseB"/>
</dbReference>
<dbReference type="InterPro" id="IPR033438">
    <property type="entry name" value="MOLO1"/>
</dbReference>
<dbReference type="InterPro" id="IPR051093">
    <property type="entry name" value="Neuroligin/BSAL"/>
</dbReference>
<feature type="domain" description="Carboxylesterase type B" evidence="2">
    <location>
        <begin position="486"/>
        <end position="563"/>
    </location>
</feature>
<accession>A0A1I7X5E6</accession>
<keyword evidence="3" id="KW-1185">Reference proteome</keyword>
<dbReference type="Pfam" id="PF17175">
    <property type="entry name" value="MOLO1"/>
    <property type="match status" value="1"/>
</dbReference>
<name>A0A1I7X5E6_HETBA</name>
<dbReference type="InterPro" id="IPR029058">
    <property type="entry name" value="AB_hydrolase_fold"/>
</dbReference>
<dbReference type="Pfam" id="PF00135">
    <property type="entry name" value="COesterase"/>
    <property type="match status" value="2"/>
</dbReference>
<dbReference type="GO" id="GO:0005892">
    <property type="term" value="C:acetylcholine-gated channel complex"/>
    <property type="evidence" value="ECO:0007669"/>
    <property type="project" value="InterPro"/>
</dbReference>
<dbReference type="PANTHER" id="PTHR43903">
    <property type="entry name" value="NEUROLIGIN"/>
    <property type="match status" value="1"/>
</dbReference>
<sequence>MLVATRLLPVPPHYNRLSIRAEILLPRILMVYQLSLILYSINMSAVRECNNMCDAKMIAYEQRSVQTSWGIVRGEVISPNGEDLPPVAQYLGVPYGVAPSGQFRFNMAISAAKWTHMPKDARRLAPVCIQTEMPELSETRAFKHTSAQRFDYVHRLLPKLKRQSEDCLYMNLFVPERLELRRYTLESSLRESPLPTMVLVHGDDYGWNAGNAYNGSILAAHGQMIVVTLNYRLGVYGFLGRCESSSCSGNSGISDLVSALTMLNVVLPSFGGDPRAVTLMGASLVSLLMASPLTQPGRRLFRRAVLLDGSALAPWAIAHNPQSYFMQLAERLGCVSQNHSSSFNDAVDTILRCMQDHSASNVTRAVQTIEVPSFLSGFAPIVDGQVGCFPTIFHNYVNYKRKTVMWISYPIIERHLILVDSKQSSRVFFCTIRITVPRDRSLKHLCAICTTTTDPKFLLLLQMNILIGIILRITCLFSQFQLYSGFNADDKGISKVMMYYLANFVKSGDPSKPSSIPKNFPMGEVFYSTAWPQFDEPNREAYLEITDRPRVRNFYRNAQVGFWTSLIPRLHQTGTEGGSVPEEHHFLPDHFKRDSFFGRVRPFAAFANHPFPPPPMPPSPPPENIKKTTTVVPHASSASSHCPRKLFDDPFDARRSIRQTFIQWCFPTYCSYCSCSTCDISWQSTEAFFSGTGEPLLSASHRTTTGMRPGVSPTCPRHGRAALALQSSRGNSLVSAGPAPTLEEIQKTEYWFQTHEIKEEHVFRIVCSNNEVHLLLYGTIATSSVIIFNREFLPYRDYPVLVLMRYFVRDDNNEISASIMVLLLMLIFSVSAQEWNPSLYPNPRKGGFKQCNMKSVSNVCDPDMVLTESERYRLHSELTRMTTRTEQSGNTFCDKKGVDAVLAISKQASQKFANSLNQIWNLDPQCKKSVVFVLSSDDRKLYMASGEHAGMDSAEFQAITSSQEVPLSSGSFTSALVNVFKEIGKKSVVEPELITPKAAAVLSLTISTFIICLL</sequence>
<dbReference type="Gene3D" id="3.10.310.50">
    <property type="match status" value="1"/>
</dbReference>
<dbReference type="Proteomes" id="UP000095283">
    <property type="component" value="Unplaced"/>
</dbReference>
<evidence type="ECO:0000313" key="4">
    <source>
        <dbReference type="WBParaSite" id="Hba_12825"/>
    </source>
</evidence>
<comment type="similarity">
    <text evidence="1">Belongs to the type-B carboxylesterase/lipase family.</text>
</comment>
<reference evidence="4" key="1">
    <citation type="submission" date="2016-11" db="UniProtKB">
        <authorList>
            <consortium name="WormBaseParasite"/>
        </authorList>
    </citation>
    <scope>IDENTIFICATION</scope>
</reference>
<proteinExistence type="inferred from homology"/>